<dbReference type="OrthoDB" id="5855668at2759"/>
<dbReference type="SMART" id="SM00239">
    <property type="entry name" value="C2"/>
    <property type="match status" value="2"/>
</dbReference>
<dbReference type="InterPro" id="IPR010734">
    <property type="entry name" value="Copine_C"/>
</dbReference>
<protein>
    <submittedName>
        <fullName evidence="3">Predicted protein</fullName>
    </submittedName>
</protein>
<dbReference type="SUPFAM" id="SSF53300">
    <property type="entry name" value="vWA-like"/>
    <property type="match status" value="1"/>
</dbReference>
<dbReference type="CDD" id="cd04047">
    <property type="entry name" value="C2B_Copine"/>
    <property type="match status" value="1"/>
</dbReference>
<dbReference type="InterPro" id="IPR000008">
    <property type="entry name" value="C2_dom"/>
</dbReference>
<accession>D2W075</accession>
<dbReference type="InterPro" id="IPR036465">
    <property type="entry name" value="vWFA_dom_sf"/>
</dbReference>
<evidence type="ECO:0000313" key="4">
    <source>
        <dbReference type="Proteomes" id="UP000006671"/>
    </source>
</evidence>
<comment type="similarity">
    <text evidence="1">Belongs to the copine family.</text>
</comment>
<dbReference type="PANTHER" id="PTHR10857">
    <property type="entry name" value="COPINE"/>
    <property type="match status" value="1"/>
</dbReference>
<dbReference type="SUPFAM" id="SSF49562">
    <property type="entry name" value="C2 domain (Calcium/lipid-binding domain, CaLB)"/>
    <property type="match status" value="2"/>
</dbReference>
<dbReference type="InParanoid" id="D2W075"/>
<dbReference type="Pfam" id="PF07002">
    <property type="entry name" value="Copine"/>
    <property type="match status" value="1"/>
</dbReference>
<name>D2W075_NAEGR</name>
<dbReference type="EMBL" id="GG738917">
    <property type="protein sequence ID" value="EFC37523.1"/>
    <property type="molecule type" value="Genomic_DNA"/>
</dbReference>
<evidence type="ECO:0000256" key="1">
    <source>
        <dbReference type="ARBA" id="ARBA00009048"/>
    </source>
</evidence>
<dbReference type="GeneID" id="8863158"/>
<dbReference type="VEuPathDB" id="AmoebaDB:NAEGRDRAFT_74758"/>
<dbReference type="InterPro" id="IPR037768">
    <property type="entry name" value="C2B_Copine"/>
</dbReference>
<dbReference type="eggNOG" id="KOG1327">
    <property type="taxonomic scope" value="Eukaryota"/>
</dbReference>
<dbReference type="KEGG" id="ngr:NAEGRDRAFT_74758"/>
<evidence type="ECO:0000259" key="2">
    <source>
        <dbReference type="PROSITE" id="PS50004"/>
    </source>
</evidence>
<dbReference type="RefSeq" id="XP_002670267.1">
    <property type="nucleotide sequence ID" value="XM_002670221.1"/>
</dbReference>
<keyword evidence="4" id="KW-1185">Reference proteome</keyword>
<dbReference type="AlphaFoldDB" id="D2W075"/>
<dbReference type="PANTHER" id="PTHR10857:SF106">
    <property type="entry name" value="C2 DOMAIN-CONTAINING PROTEIN"/>
    <property type="match status" value="1"/>
</dbReference>
<sequence length="592" mass="67429">MDLLSKSDPFAKLYYMGPSTSGSSNQPIISTSFTCLGKTETIQNNSNPSFAKKFSLYYYFEYSQKLNVEIYDDDGKNNSQLMGKTQEFTLSQVICSRDGKFKVNLVNTSGKVVGQVFLHAEKVVKQADVNPFSEERERLAFQRFSTLSYQALRDLVMEIPKVVPTDVKYVHFVCCARNLDKKDLFGKSDGFFYFEKDVASRREKLYQSEVIQKNLNPDWATFSLNLDLFNNDFNKNIHVKCYDHDKHSDADLIGEFSFTLDEVINQGKKQFDLIEPTLASKKKNYKNSGIFEFTDCQIIIKQEPKQNPELSIYNQVIALKENRNAEFMDYLFGGCSISVSVGIDFTGSNRAYTESNSLHHLSGKQNQYQQALSQVMNILEPYDVDKMYAAYGYGATVDGKGMKPMFNLSLTDQEELHGAQEILTAYANALPRLSFGDMGSATNPKTKQRYWGDDFYRLIECVVEKTPKIHQNHQFYNILLLIIDGDSFDMQSTINSIVDANDKPISIIIVGVGNSNFSNCRKFDADDEPLVHSNGKKMTRDIVQFVRFADCSSVEELAKQVLAEVPKQLVTFFEAKKIVPNPRPFIQQPPYY</sequence>
<dbReference type="Gene3D" id="2.60.40.150">
    <property type="entry name" value="C2 domain"/>
    <property type="match status" value="2"/>
</dbReference>
<dbReference type="Pfam" id="PF00168">
    <property type="entry name" value="C2"/>
    <property type="match status" value="2"/>
</dbReference>
<feature type="domain" description="C2" evidence="2">
    <location>
        <begin position="148"/>
        <end position="273"/>
    </location>
</feature>
<dbReference type="OMA" id="EYIIAIQ"/>
<dbReference type="Proteomes" id="UP000006671">
    <property type="component" value="Unassembled WGS sequence"/>
</dbReference>
<dbReference type="GO" id="GO:0005544">
    <property type="term" value="F:calcium-dependent phospholipid binding"/>
    <property type="evidence" value="ECO:0007669"/>
    <property type="project" value="InterPro"/>
</dbReference>
<dbReference type="GO" id="GO:0005886">
    <property type="term" value="C:plasma membrane"/>
    <property type="evidence" value="ECO:0007669"/>
    <property type="project" value="TreeGrafter"/>
</dbReference>
<organism evidence="4">
    <name type="scientific">Naegleria gruberi</name>
    <name type="common">Amoeba</name>
    <dbReference type="NCBI Taxonomy" id="5762"/>
    <lineage>
        <taxon>Eukaryota</taxon>
        <taxon>Discoba</taxon>
        <taxon>Heterolobosea</taxon>
        <taxon>Tetramitia</taxon>
        <taxon>Eutetramitia</taxon>
        <taxon>Vahlkampfiidae</taxon>
        <taxon>Naegleria</taxon>
    </lineage>
</organism>
<feature type="domain" description="C2" evidence="2">
    <location>
        <begin position="1"/>
        <end position="103"/>
    </location>
</feature>
<dbReference type="PROSITE" id="PS50004">
    <property type="entry name" value="C2"/>
    <property type="match status" value="2"/>
</dbReference>
<gene>
    <name evidence="3" type="ORF">NAEGRDRAFT_74758</name>
</gene>
<proteinExistence type="inferred from homology"/>
<reference evidence="3 4" key="1">
    <citation type="journal article" date="2010" name="Cell">
        <title>The genome of Naegleria gruberi illuminates early eukaryotic versatility.</title>
        <authorList>
            <person name="Fritz-Laylin L.K."/>
            <person name="Prochnik S.E."/>
            <person name="Ginger M.L."/>
            <person name="Dacks J.B."/>
            <person name="Carpenter M.L."/>
            <person name="Field M.C."/>
            <person name="Kuo A."/>
            <person name="Paredez A."/>
            <person name="Chapman J."/>
            <person name="Pham J."/>
            <person name="Shu S."/>
            <person name="Neupane R."/>
            <person name="Cipriano M."/>
            <person name="Mancuso J."/>
            <person name="Tu H."/>
            <person name="Salamov A."/>
            <person name="Lindquist E."/>
            <person name="Shapiro H."/>
            <person name="Lucas S."/>
            <person name="Grigoriev I.V."/>
            <person name="Cande W.Z."/>
            <person name="Fulton C."/>
            <person name="Rokhsar D.S."/>
            <person name="Dawson S.C."/>
        </authorList>
    </citation>
    <scope>NUCLEOTIDE SEQUENCE [LARGE SCALE GENOMIC DNA]</scope>
    <source>
        <strain evidence="3 4">NEG-M</strain>
    </source>
</reference>
<dbReference type="GO" id="GO:0071277">
    <property type="term" value="P:cellular response to calcium ion"/>
    <property type="evidence" value="ECO:0007669"/>
    <property type="project" value="TreeGrafter"/>
</dbReference>
<evidence type="ECO:0000313" key="3">
    <source>
        <dbReference type="EMBL" id="EFC37523.1"/>
    </source>
</evidence>
<dbReference type="CDD" id="cd04048">
    <property type="entry name" value="C2A_Copine"/>
    <property type="match status" value="1"/>
</dbReference>
<dbReference type="InterPro" id="IPR045052">
    <property type="entry name" value="Copine"/>
</dbReference>
<dbReference type="InterPro" id="IPR035892">
    <property type="entry name" value="C2_domain_sf"/>
</dbReference>